<comment type="caution">
    <text evidence="2">The sequence shown here is derived from an EMBL/GenBank/DDBJ whole genome shotgun (WGS) entry which is preliminary data.</text>
</comment>
<keyword evidence="3" id="KW-1185">Reference proteome</keyword>
<organism evidence="2 3">
    <name type="scientific">Corchorus olitorius</name>
    <dbReference type="NCBI Taxonomy" id="93759"/>
    <lineage>
        <taxon>Eukaryota</taxon>
        <taxon>Viridiplantae</taxon>
        <taxon>Streptophyta</taxon>
        <taxon>Embryophyta</taxon>
        <taxon>Tracheophyta</taxon>
        <taxon>Spermatophyta</taxon>
        <taxon>Magnoliopsida</taxon>
        <taxon>eudicotyledons</taxon>
        <taxon>Gunneridae</taxon>
        <taxon>Pentapetalae</taxon>
        <taxon>rosids</taxon>
        <taxon>malvids</taxon>
        <taxon>Malvales</taxon>
        <taxon>Malvaceae</taxon>
        <taxon>Grewioideae</taxon>
        <taxon>Apeibeae</taxon>
        <taxon>Corchorus</taxon>
    </lineage>
</organism>
<reference evidence="3" key="1">
    <citation type="submission" date="2013-09" db="EMBL/GenBank/DDBJ databases">
        <title>Corchorus olitorius genome sequencing.</title>
        <authorList>
            <person name="Alam M."/>
            <person name="Haque M.S."/>
            <person name="Islam M.S."/>
            <person name="Emdad E.M."/>
            <person name="Islam M.M."/>
            <person name="Ahmed B."/>
            <person name="Halim A."/>
            <person name="Hossen Q.M.M."/>
            <person name="Hossain M.Z."/>
            <person name="Ahmed R."/>
            <person name="Khan M.M."/>
            <person name="Islam R."/>
            <person name="Rashid M.M."/>
            <person name="Khan S.A."/>
            <person name="Rahman M.S."/>
            <person name="Alam M."/>
            <person name="Yahiya A.S."/>
            <person name="Khan M.S."/>
            <person name="Azam M.S."/>
            <person name="Haque T."/>
            <person name="Lashkar M.Z.H."/>
            <person name="Akhand A.I."/>
            <person name="Morshed G."/>
            <person name="Roy S."/>
            <person name="Uddin K.S."/>
            <person name="Rabeya T."/>
            <person name="Hossain A.S."/>
            <person name="Chowdhury A."/>
            <person name="Snigdha A.R."/>
            <person name="Mortoza M.S."/>
            <person name="Matin S.A."/>
            <person name="Hoque S.M.E."/>
            <person name="Islam M.K."/>
            <person name="Roy D.K."/>
            <person name="Haider R."/>
            <person name="Moosa M.M."/>
            <person name="Elias S.M."/>
            <person name="Hasan A.M."/>
            <person name="Jahan S."/>
            <person name="Shafiuddin M."/>
            <person name="Mahmood N."/>
            <person name="Shommy N.S."/>
        </authorList>
    </citation>
    <scope>NUCLEOTIDE SEQUENCE [LARGE SCALE GENOMIC DNA]</scope>
    <source>
        <strain evidence="3">cv. O-4</strain>
    </source>
</reference>
<evidence type="ECO:0000313" key="3">
    <source>
        <dbReference type="Proteomes" id="UP000187203"/>
    </source>
</evidence>
<protein>
    <submittedName>
        <fullName evidence="2">Uncharacterized protein</fullName>
    </submittedName>
</protein>
<gene>
    <name evidence="2" type="ORF">COLO4_22220</name>
</gene>
<dbReference type="EMBL" id="AWUE01017884">
    <property type="protein sequence ID" value="OMO84116.1"/>
    <property type="molecule type" value="Genomic_DNA"/>
</dbReference>
<sequence>MKANRANRRQVSMTRGSRTEREGFAIALQVPLPD</sequence>
<evidence type="ECO:0000313" key="2">
    <source>
        <dbReference type="EMBL" id="OMO84116.1"/>
    </source>
</evidence>
<name>A0A1R3INI3_9ROSI</name>
<dbReference type="Proteomes" id="UP000187203">
    <property type="component" value="Unassembled WGS sequence"/>
</dbReference>
<accession>A0A1R3INI3</accession>
<dbReference type="AlphaFoldDB" id="A0A1R3INI3"/>
<proteinExistence type="predicted"/>
<feature type="region of interest" description="Disordered" evidence="1">
    <location>
        <begin position="1"/>
        <end position="34"/>
    </location>
</feature>
<evidence type="ECO:0000256" key="1">
    <source>
        <dbReference type="SAM" id="MobiDB-lite"/>
    </source>
</evidence>